<accession>A0A2T0ZWI1</accession>
<comment type="similarity">
    <text evidence="1">Belongs to the enoyl-CoA hydratase/isomerase family.</text>
</comment>
<gene>
    <name evidence="2" type="ORF">CLV47_11412</name>
</gene>
<name>A0A2T0ZWI1_9ACTN</name>
<dbReference type="Proteomes" id="UP000237752">
    <property type="component" value="Unassembled WGS sequence"/>
</dbReference>
<dbReference type="InterPro" id="IPR014748">
    <property type="entry name" value="Enoyl-CoA_hydra_C"/>
</dbReference>
<dbReference type="Pfam" id="PF00378">
    <property type="entry name" value="ECH_1"/>
    <property type="match status" value="1"/>
</dbReference>
<dbReference type="CDD" id="cd06558">
    <property type="entry name" value="crotonase-like"/>
    <property type="match status" value="1"/>
</dbReference>
<dbReference type="AlphaFoldDB" id="A0A2T0ZWI1"/>
<dbReference type="InterPro" id="IPR029045">
    <property type="entry name" value="ClpP/crotonase-like_dom_sf"/>
</dbReference>
<organism evidence="2 3">
    <name type="scientific">Antricoccus suffuscus</name>
    <dbReference type="NCBI Taxonomy" id="1629062"/>
    <lineage>
        <taxon>Bacteria</taxon>
        <taxon>Bacillati</taxon>
        <taxon>Actinomycetota</taxon>
        <taxon>Actinomycetes</taxon>
        <taxon>Geodermatophilales</taxon>
        <taxon>Antricoccaceae</taxon>
        <taxon>Antricoccus</taxon>
    </lineage>
</organism>
<protein>
    <submittedName>
        <fullName evidence="2">Enoyl-CoA hydratase</fullName>
    </submittedName>
</protein>
<evidence type="ECO:0000256" key="1">
    <source>
        <dbReference type="ARBA" id="ARBA00005254"/>
    </source>
</evidence>
<comment type="caution">
    <text evidence="2">The sequence shown here is derived from an EMBL/GenBank/DDBJ whole genome shotgun (WGS) entry which is preliminary data.</text>
</comment>
<dbReference type="PANTHER" id="PTHR42964:SF1">
    <property type="entry name" value="POLYKETIDE BIOSYNTHESIS ENOYL-COA HYDRATASE PKSH-RELATED"/>
    <property type="match status" value="1"/>
</dbReference>
<dbReference type="Gene3D" id="3.90.226.10">
    <property type="entry name" value="2-enoyl-CoA Hydratase, Chain A, domain 1"/>
    <property type="match status" value="1"/>
</dbReference>
<dbReference type="SUPFAM" id="SSF52096">
    <property type="entry name" value="ClpP/crotonase"/>
    <property type="match status" value="1"/>
</dbReference>
<dbReference type="RefSeq" id="WP_106349898.1">
    <property type="nucleotide sequence ID" value="NZ_PVUE01000014.1"/>
</dbReference>
<evidence type="ECO:0000313" key="2">
    <source>
        <dbReference type="EMBL" id="PRZ40715.1"/>
    </source>
</evidence>
<dbReference type="InterPro" id="IPR001753">
    <property type="entry name" value="Enoyl-CoA_hydra/iso"/>
</dbReference>
<keyword evidence="3" id="KW-1185">Reference proteome</keyword>
<reference evidence="2 3" key="1">
    <citation type="submission" date="2018-03" db="EMBL/GenBank/DDBJ databases">
        <title>Genomic Encyclopedia of Archaeal and Bacterial Type Strains, Phase II (KMG-II): from individual species to whole genera.</title>
        <authorList>
            <person name="Goeker M."/>
        </authorList>
    </citation>
    <scope>NUCLEOTIDE SEQUENCE [LARGE SCALE GENOMIC DNA]</scope>
    <source>
        <strain evidence="2 3">DSM 100065</strain>
    </source>
</reference>
<dbReference type="NCBIfam" id="NF005879">
    <property type="entry name" value="PRK07827.1"/>
    <property type="match status" value="1"/>
</dbReference>
<dbReference type="GO" id="GO:0003824">
    <property type="term" value="F:catalytic activity"/>
    <property type="evidence" value="ECO:0007669"/>
    <property type="project" value="UniProtKB-ARBA"/>
</dbReference>
<dbReference type="OrthoDB" id="370015at2"/>
<evidence type="ECO:0000313" key="3">
    <source>
        <dbReference type="Proteomes" id="UP000237752"/>
    </source>
</evidence>
<dbReference type="InterPro" id="IPR051683">
    <property type="entry name" value="Enoyl-CoA_Hydratase/Isomerase"/>
</dbReference>
<dbReference type="PANTHER" id="PTHR42964">
    <property type="entry name" value="ENOYL-COA HYDRATASE"/>
    <property type="match status" value="1"/>
</dbReference>
<proteinExistence type="inferred from homology"/>
<dbReference type="Gene3D" id="1.10.12.10">
    <property type="entry name" value="Lyase 2-enoyl-coa Hydratase, Chain A, domain 2"/>
    <property type="match status" value="1"/>
</dbReference>
<dbReference type="EMBL" id="PVUE01000014">
    <property type="protein sequence ID" value="PRZ40715.1"/>
    <property type="molecule type" value="Genomic_DNA"/>
</dbReference>
<sequence length="256" mass="27233">MSENPDEVVHTATDKGICTITLDAPHNRNALSRQLVGEFAAALDAAIADDAVRAIVLTHTGGTFCAGADLSEASSDSKKAAPVNLPDILRRIIEAPKPVIARLDGHVRAGGTGIVGACDIVISSDKGTFAFSESLLGLAPAVISLTTIPRMTSRATNRYFLTGEVFDAKTAERIGLITTAADDLDAELDALTAQLRKASPQGLRESKKLQSAQMLAGFDENADKLTELSMNLFATEEAHEGMRSFLERRPARWATD</sequence>